<dbReference type="GO" id="GO:0003676">
    <property type="term" value="F:nucleic acid binding"/>
    <property type="evidence" value="ECO:0007669"/>
    <property type="project" value="InterPro"/>
</dbReference>
<keyword evidence="1" id="KW-0863">Zinc-finger</keyword>
<dbReference type="Gene3D" id="4.10.60.10">
    <property type="entry name" value="Zinc finger, CCHC-type"/>
    <property type="match status" value="1"/>
</dbReference>
<evidence type="ECO:0000313" key="5">
    <source>
        <dbReference type="Proteomes" id="UP000231279"/>
    </source>
</evidence>
<dbReference type="InterPro" id="IPR036875">
    <property type="entry name" value="Znf_CCHC_sf"/>
</dbReference>
<name>A0A2G9H5L8_9LAMI</name>
<dbReference type="EMBL" id="NKXS01002653">
    <property type="protein sequence ID" value="PIN12610.1"/>
    <property type="molecule type" value="Genomic_DNA"/>
</dbReference>
<feature type="domain" description="CCHC-type" evidence="3">
    <location>
        <begin position="199"/>
        <end position="213"/>
    </location>
</feature>
<proteinExistence type="predicted"/>
<keyword evidence="1" id="KW-0479">Metal-binding</keyword>
<keyword evidence="1" id="KW-0862">Zinc</keyword>
<dbReference type="Proteomes" id="UP000231279">
    <property type="component" value="Unassembled WGS sequence"/>
</dbReference>
<dbReference type="PROSITE" id="PS50158">
    <property type="entry name" value="ZF_CCHC"/>
    <property type="match status" value="1"/>
</dbReference>
<dbReference type="SUPFAM" id="SSF57756">
    <property type="entry name" value="Retrovirus zinc finger-like domains"/>
    <property type="match status" value="1"/>
</dbReference>
<evidence type="ECO:0000256" key="1">
    <source>
        <dbReference type="PROSITE-ProRule" id="PRU00047"/>
    </source>
</evidence>
<gene>
    <name evidence="4" type="ORF">CDL12_14783</name>
</gene>
<organism evidence="4 5">
    <name type="scientific">Handroanthus impetiginosus</name>
    <dbReference type="NCBI Taxonomy" id="429701"/>
    <lineage>
        <taxon>Eukaryota</taxon>
        <taxon>Viridiplantae</taxon>
        <taxon>Streptophyta</taxon>
        <taxon>Embryophyta</taxon>
        <taxon>Tracheophyta</taxon>
        <taxon>Spermatophyta</taxon>
        <taxon>Magnoliopsida</taxon>
        <taxon>eudicotyledons</taxon>
        <taxon>Gunneridae</taxon>
        <taxon>Pentapetalae</taxon>
        <taxon>asterids</taxon>
        <taxon>lamiids</taxon>
        <taxon>Lamiales</taxon>
        <taxon>Bignoniaceae</taxon>
        <taxon>Crescentiina</taxon>
        <taxon>Tabebuia alliance</taxon>
        <taxon>Handroanthus</taxon>
    </lineage>
</organism>
<feature type="compositionally biased region" description="Basic residues" evidence="2">
    <location>
        <begin position="146"/>
        <end position="160"/>
    </location>
</feature>
<dbReference type="OrthoDB" id="1737433at2759"/>
<sequence>MSNLTKLEFEALDITVILPKARYDWMHLRLQDFKTVSDYNSTVFKISSQLKLCGEKITDEDLLEKTFSIFHASNVLLQQQYREKGFKKYAELISCLLVAEQNNELLMKNHEARPTGSAPFLEVNATVFNKPGGGRNHGHNNALGHGRGRGGSHGRGRNNYHYRSGNNYNSHHQKWINNDEKEKDKGGQSNPSRDKENICYRCGMKGHWSRTCRTPKYLVKLYQDFIKGKNAETNFTHHNNNSNYDVEANFAYKDDDFKNLDDITHLDVADFFKSHEEKTRDENNV</sequence>
<comment type="caution">
    <text evidence="4">The sequence shown here is derived from an EMBL/GenBank/DDBJ whole genome shotgun (WGS) entry which is preliminary data.</text>
</comment>
<dbReference type="GO" id="GO:0008270">
    <property type="term" value="F:zinc ion binding"/>
    <property type="evidence" value="ECO:0007669"/>
    <property type="project" value="UniProtKB-KW"/>
</dbReference>
<dbReference type="AlphaFoldDB" id="A0A2G9H5L8"/>
<dbReference type="InterPro" id="IPR001878">
    <property type="entry name" value="Znf_CCHC"/>
</dbReference>
<evidence type="ECO:0000259" key="3">
    <source>
        <dbReference type="PROSITE" id="PS50158"/>
    </source>
</evidence>
<dbReference type="SMART" id="SM00343">
    <property type="entry name" value="ZnF_C2HC"/>
    <property type="match status" value="1"/>
</dbReference>
<evidence type="ECO:0000313" key="4">
    <source>
        <dbReference type="EMBL" id="PIN12610.1"/>
    </source>
</evidence>
<accession>A0A2G9H5L8</accession>
<protein>
    <recommendedName>
        <fullName evidence="3">CCHC-type domain-containing protein</fullName>
    </recommendedName>
</protein>
<evidence type="ECO:0000256" key="2">
    <source>
        <dbReference type="SAM" id="MobiDB-lite"/>
    </source>
</evidence>
<feature type="region of interest" description="Disordered" evidence="2">
    <location>
        <begin position="131"/>
        <end position="172"/>
    </location>
</feature>
<dbReference type="PANTHER" id="PTHR33325">
    <property type="entry name" value="ZINC FINGER, CCHC-TYPE-RELATED"/>
    <property type="match status" value="1"/>
</dbReference>
<dbReference type="PANTHER" id="PTHR33325:SF11">
    <property type="entry name" value="COLD SHOCK DOMAIN-CONTAINING PROTEIN 4-LIKE"/>
    <property type="match status" value="1"/>
</dbReference>
<reference evidence="5" key="1">
    <citation type="journal article" date="2018" name="Gigascience">
        <title>Genome assembly of the Pink Ipe (Handroanthus impetiginosus, Bignoniaceae), a highly valued, ecologically keystone Neotropical timber forest tree.</title>
        <authorList>
            <person name="Silva-Junior O.B."/>
            <person name="Grattapaglia D."/>
            <person name="Novaes E."/>
            <person name="Collevatti R.G."/>
        </authorList>
    </citation>
    <scope>NUCLEOTIDE SEQUENCE [LARGE SCALE GENOMIC DNA]</scope>
    <source>
        <strain evidence="5">cv. UFG-1</strain>
    </source>
</reference>
<keyword evidence="5" id="KW-1185">Reference proteome</keyword>